<reference evidence="8 9" key="1">
    <citation type="submission" date="2018-12" db="EMBL/GenBank/DDBJ databases">
        <authorList>
            <person name="Tiukova I."/>
            <person name="Dainat J."/>
        </authorList>
    </citation>
    <scope>NUCLEOTIDE SEQUENCE [LARGE SCALE GENOMIC DNA]</scope>
</reference>
<sequence length="457" mass="53179">MPSNAKLDTLFFNVTPFRDIRAVSSFFALPFSKEIAYDLKLDLDADKEQYRHDLISVGLIDYDTALELIRLFAQYYGRWTSFPLERSPKDLLDSIRLDSSLLLAVCCLMGLIHYKGDKVKTPSKDLNLDILREISSMLSLTVNYVPQTKQLLQSLVILSSFSMSLSYKNVYFDGWYLSGYALLHFISREMDLNLLSDRFKSHPDRINNFRLWNHLALTHITFCVLSGRPCLIDTLRMDQCREILQIPAATSFDGRVVAELSIILSLYNALQFEEPIEMSLREIDSAYEDWKYLRDQKPLGVFVEMDYRFSRLMIYRRSFLKDFGKDKGFIYHSPLMLDGEFPRNGIKEEGVDSLKKIVRPMIEECIRVIELAYNGDRMELIRCTDSIKFEIFFATVVMINMKRCGFGSLQSEINEAIVKSKEICEWLSSHGVYYNKFVESYYALISKFSDNIHEQEV</sequence>
<dbReference type="PANTHER" id="PTHR31845">
    <property type="entry name" value="FINGER DOMAIN PROTEIN, PUTATIVE-RELATED"/>
    <property type="match status" value="1"/>
</dbReference>
<keyword evidence="4" id="KW-0805">Transcription regulation</keyword>
<dbReference type="EMBL" id="CAACVR010000018">
    <property type="protein sequence ID" value="VEU22147.1"/>
    <property type="molecule type" value="Genomic_DNA"/>
</dbReference>
<evidence type="ECO:0000256" key="6">
    <source>
        <dbReference type="ARBA" id="ARBA00023163"/>
    </source>
</evidence>
<dbReference type="InParanoid" id="A0A448YMN4"/>
<evidence type="ECO:0000256" key="5">
    <source>
        <dbReference type="ARBA" id="ARBA00023125"/>
    </source>
</evidence>
<keyword evidence="5" id="KW-0238">DNA-binding</keyword>
<dbReference type="GO" id="GO:0000976">
    <property type="term" value="F:transcription cis-regulatory region binding"/>
    <property type="evidence" value="ECO:0007669"/>
    <property type="project" value="TreeGrafter"/>
</dbReference>
<evidence type="ECO:0000256" key="1">
    <source>
        <dbReference type="ARBA" id="ARBA00004123"/>
    </source>
</evidence>
<gene>
    <name evidence="8" type="ORF">BRENAR_LOCUS2879</name>
</gene>
<dbReference type="GO" id="GO:0046872">
    <property type="term" value="F:metal ion binding"/>
    <property type="evidence" value="ECO:0007669"/>
    <property type="project" value="UniProtKB-KW"/>
</dbReference>
<evidence type="ECO:0000256" key="3">
    <source>
        <dbReference type="ARBA" id="ARBA00022833"/>
    </source>
</evidence>
<evidence type="ECO:0000313" key="9">
    <source>
        <dbReference type="Proteomes" id="UP000290900"/>
    </source>
</evidence>
<keyword evidence="7" id="KW-0539">Nucleus</keyword>
<organism evidence="8 9">
    <name type="scientific">Brettanomyces naardenensis</name>
    <name type="common">Yeast</name>
    <dbReference type="NCBI Taxonomy" id="13370"/>
    <lineage>
        <taxon>Eukaryota</taxon>
        <taxon>Fungi</taxon>
        <taxon>Dikarya</taxon>
        <taxon>Ascomycota</taxon>
        <taxon>Saccharomycotina</taxon>
        <taxon>Pichiomycetes</taxon>
        <taxon>Pichiales</taxon>
        <taxon>Pichiaceae</taxon>
        <taxon>Brettanomyces</taxon>
    </lineage>
</organism>
<dbReference type="STRING" id="13370.A0A448YMN4"/>
<dbReference type="AlphaFoldDB" id="A0A448YMN4"/>
<proteinExistence type="predicted"/>
<dbReference type="Proteomes" id="UP000290900">
    <property type="component" value="Unassembled WGS sequence"/>
</dbReference>
<evidence type="ECO:0000256" key="4">
    <source>
        <dbReference type="ARBA" id="ARBA00023015"/>
    </source>
</evidence>
<dbReference type="OrthoDB" id="2595934at2759"/>
<name>A0A448YMN4_BRENA</name>
<comment type="subcellular location">
    <subcellularLocation>
        <location evidence="1">Nucleus</location>
    </subcellularLocation>
</comment>
<evidence type="ECO:0000256" key="2">
    <source>
        <dbReference type="ARBA" id="ARBA00022723"/>
    </source>
</evidence>
<keyword evidence="3" id="KW-0862">Zinc</keyword>
<keyword evidence="6" id="KW-0804">Transcription</keyword>
<dbReference type="GO" id="GO:0005634">
    <property type="term" value="C:nucleus"/>
    <property type="evidence" value="ECO:0007669"/>
    <property type="project" value="UniProtKB-SubCell"/>
</dbReference>
<evidence type="ECO:0000313" key="8">
    <source>
        <dbReference type="EMBL" id="VEU22147.1"/>
    </source>
</evidence>
<keyword evidence="9" id="KW-1185">Reference proteome</keyword>
<accession>A0A448YMN4</accession>
<dbReference type="CDD" id="cd12148">
    <property type="entry name" value="fungal_TF_MHR"/>
    <property type="match status" value="1"/>
</dbReference>
<dbReference type="InterPro" id="IPR051089">
    <property type="entry name" value="prtT"/>
</dbReference>
<dbReference type="PANTHER" id="PTHR31845:SF34">
    <property type="entry name" value="TRANSCRIPTIONAL ACTIVATOR OF PROTEASES PRTT"/>
    <property type="match status" value="1"/>
</dbReference>
<keyword evidence="2" id="KW-0479">Metal-binding</keyword>
<protein>
    <submittedName>
        <fullName evidence="8">DEKNAAC103151</fullName>
    </submittedName>
</protein>
<dbReference type="GO" id="GO:0000981">
    <property type="term" value="F:DNA-binding transcription factor activity, RNA polymerase II-specific"/>
    <property type="evidence" value="ECO:0007669"/>
    <property type="project" value="TreeGrafter"/>
</dbReference>
<evidence type="ECO:0000256" key="7">
    <source>
        <dbReference type="ARBA" id="ARBA00023242"/>
    </source>
</evidence>